<evidence type="ECO:0000256" key="4">
    <source>
        <dbReference type="ARBA" id="ARBA00022598"/>
    </source>
</evidence>
<proteinExistence type="inferred from homology"/>
<keyword evidence="9" id="KW-0479">Metal-binding</keyword>
<dbReference type="PRINTS" id="PR01042">
    <property type="entry name" value="TRNASYNTHASP"/>
</dbReference>
<dbReference type="InterPro" id="IPR012340">
    <property type="entry name" value="NA-bd_OB-fold"/>
</dbReference>
<dbReference type="AlphaFoldDB" id="A0A2T9WUZ8"/>
<keyword evidence="3 9" id="KW-0963">Cytoplasm</keyword>
<dbReference type="PANTHER" id="PTHR43450:SF1">
    <property type="entry name" value="ASPARTATE--TRNA LIGASE, CYTOPLASMIC"/>
    <property type="match status" value="1"/>
</dbReference>
<keyword evidence="7 9" id="KW-0648">Protein biosynthesis</keyword>
<dbReference type="GO" id="GO:0005829">
    <property type="term" value="C:cytosol"/>
    <property type="evidence" value="ECO:0007669"/>
    <property type="project" value="TreeGrafter"/>
</dbReference>
<feature type="binding site" evidence="9">
    <location>
        <begin position="219"/>
        <end position="221"/>
    </location>
    <ligand>
        <name>ATP</name>
        <dbReference type="ChEBI" id="CHEBI:30616"/>
    </ligand>
</feature>
<dbReference type="InterPro" id="IPR004365">
    <property type="entry name" value="NA-bd_OB_tRNA"/>
</dbReference>
<dbReference type="InterPro" id="IPR002312">
    <property type="entry name" value="Asp/Asn-tRNA-synth_IIb"/>
</dbReference>
<dbReference type="Proteomes" id="UP000245908">
    <property type="component" value="Unassembled WGS sequence"/>
</dbReference>
<dbReference type="PROSITE" id="PS50862">
    <property type="entry name" value="AA_TRNA_LIGASE_II"/>
    <property type="match status" value="1"/>
</dbReference>
<dbReference type="EMBL" id="QEFH01000002">
    <property type="protein sequence ID" value="PVU71641.1"/>
    <property type="molecule type" value="Genomic_DNA"/>
</dbReference>
<evidence type="ECO:0000256" key="2">
    <source>
        <dbReference type="ARBA" id="ARBA00005312"/>
    </source>
</evidence>
<dbReference type="NCBIfam" id="TIGR00458">
    <property type="entry name" value="aspS_nondisc"/>
    <property type="match status" value="1"/>
</dbReference>
<feature type="binding site" evidence="9">
    <location>
        <position position="370"/>
    </location>
    <ligand>
        <name>L-aspartate</name>
        <dbReference type="ChEBI" id="CHEBI:29991"/>
    </ligand>
</feature>
<evidence type="ECO:0000256" key="8">
    <source>
        <dbReference type="ARBA" id="ARBA00023146"/>
    </source>
</evidence>
<evidence type="ECO:0000256" key="7">
    <source>
        <dbReference type="ARBA" id="ARBA00022917"/>
    </source>
</evidence>
<keyword evidence="8 9" id="KW-0030">Aminoacyl-tRNA synthetase</keyword>
<keyword evidence="9" id="KW-0460">Magnesium</keyword>
<dbReference type="InterPro" id="IPR006195">
    <property type="entry name" value="aa-tRNA-synth_II"/>
</dbReference>
<comment type="catalytic activity">
    <reaction evidence="9">
        <text>tRNA(Asp) + L-aspartate + ATP = L-aspartyl-tRNA(Asp) + AMP + diphosphate</text>
        <dbReference type="Rhea" id="RHEA:19649"/>
        <dbReference type="Rhea" id="RHEA-COMP:9660"/>
        <dbReference type="Rhea" id="RHEA-COMP:9678"/>
        <dbReference type="ChEBI" id="CHEBI:29991"/>
        <dbReference type="ChEBI" id="CHEBI:30616"/>
        <dbReference type="ChEBI" id="CHEBI:33019"/>
        <dbReference type="ChEBI" id="CHEBI:78442"/>
        <dbReference type="ChEBI" id="CHEBI:78516"/>
        <dbReference type="ChEBI" id="CHEBI:456215"/>
        <dbReference type="EC" id="6.1.1.12"/>
    </reaction>
</comment>
<evidence type="ECO:0000313" key="11">
    <source>
        <dbReference type="EMBL" id="PVU71641.1"/>
    </source>
</evidence>
<feature type="region of interest" description="Aspartate" evidence="9">
    <location>
        <begin position="197"/>
        <end position="200"/>
    </location>
</feature>
<dbReference type="Pfam" id="PF01336">
    <property type="entry name" value="tRNA_anti-codon"/>
    <property type="match status" value="1"/>
</dbReference>
<dbReference type="GO" id="GO:0003723">
    <property type="term" value="F:RNA binding"/>
    <property type="evidence" value="ECO:0007669"/>
    <property type="project" value="TreeGrafter"/>
</dbReference>
<evidence type="ECO:0000256" key="3">
    <source>
        <dbReference type="ARBA" id="ARBA00022490"/>
    </source>
</evidence>
<dbReference type="NCBIfam" id="NF003483">
    <property type="entry name" value="PRK05159.1"/>
    <property type="match status" value="1"/>
</dbReference>
<feature type="domain" description="Aminoacyl-transfer RNA synthetases class-II family profile" evidence="10">
    <location>
        <begin position="150"/>
        <end position="436"/>
    </location>
</feature>
<feature type="site" description="Important for tRNA discrimination" evidence="9">
    <location>
        <position position="94"/>
    </location>
</feature>
<dbReference type="EC" id="6.1.1.12" evidence="9"/>
<gene>
    <name evidence="9" type="primary">aspS</name>
    <name evidence="11" type="ORF">DDW05_00360</name>
</gene>
<comment type="similarity">
    <text evidence="2 9">Belongs to the class-II aminoacyl-tRNA synthetase family. Type 2 subfamily.</text>
</comment>
<reference evidence="11 12" key="1">
    <citation type="journal article" date="2015" name="Appl. Environ. Microbiol.">
        <title>Nanoarchaeota, Their Sulfolobales Host, and Nanoarchaeota Virus Distribution across Yellowstone National Park Hot Springs.</title>
        <authorList>
            <person name="Munson-McGee J.H."/>
            <person name="Field E.K."/>
            <person name="Bateson M."/>
            <person name="Rooney C."/>
            <person name="Stepanauskas R."/>
            <person name="Young M.J."/>
        </authorList>
    </citation>
    <scope>NUCLEOTIDE SEQUENCE [LARGE SCALE GENOMIC DNA]</scope>
    <source>
        <strain evidence="11">SCGC AB-777_O03</strain>
    </source>
</reference>
<evidence type="ECO:0000256" key="6">
    <source>
        <dbReference type="ARBA" id="ARBA00022840"/>
    </source>
</evidence>
<evidence type="ECO:0000256" key="5">
    <source>
        <dbReference type="ARBA" id="ARBA00022741"/>
    </source>
</evidence>
<comment type="cofactor">
    <cofactor evidence="9">
        <name>Mg(2+)</name>
        <dbReference type="ChEBI" id="CHEBI:18420"/>
    </cofactor>
    <text evidence="9">Binds 3 Mg(2+) cations per subunit. The strongest magnesium site (Mg1) is bound to the beta- and gamma-phosphates of ATP and four water molecules complete its coordination sphere.</text>
</comment>
<comment type="caution">
    <text evidence="9">Lacks conserved residue(s) required for the propagation of feature annotation.</text>
</comment>
<comment type="subunit">
    <text evidence="9">Homodimer.</text>
</comment>
<accession>A0A2T9WUZ8</accession>
<feature type="binding site" evidence="9">
    <location>
        <position position="175"/>
    </location>
    <ligand>
        <name>L-aspartate</name>
        <dbReference type="ChEBI" id="CHEBI:29991"/>
    </ligand>
</feature>
<feature type="binding site" evidence="9">
    <location>
        <position position="367"/>
    </location>
    <ligand>
        <name>Mg(2+)</name>
        <dbReference type="ChEBI" id="CHEBI:18420"/>
        <label>2</label>
    </ligand>
</feature>
<protein>
    <recommendedName>
        <fullName evidence="9">Aspartate--tRNA(Asp) ligase</fullName>
        <ecNumber evidence="9">6.1.1.12</ecNumber>
    </recommendedName>
    <alternativeName>
        <fullName evidence="9">Aspartyl-tRNA synthetase</fullName>
        <shortName evidence="9">AspRS</shortName>
    </alternativeName>
    <alternativeName>
        <fullName evidence="9">Discriminating aspartyl-tRNA synthetase</fullName>
        <shortName evidence="9">D-AspRS</shortName>
    </alternativeName>
</protein>
<comment type="function">
    <text evidence="9">Catalyzes the attachment of L-aspartate to tRNA(Asp) in a two-step reaction: L-aspartate is first activated by ATP to form Asp-AMP and then transferred to the acceptor end of tRNA(Asp).</text>
</comment>
<comment type="caution">
    <text evidence="11">The sequence shown here is derived from an EMBL/GenBank/DDBJ whole genome shotgun (WGS) entry which is preliminary data.</text>
</comment>
<keyword evidence="4 9" id="KW-0436">Ligase</keyword>
<sequence>MDIYDYNKGFELLKNRINIKDLEKIEYDKEVILAGWIINIKNIGNISFIILRDQTGDVQITIKKDIFNDLEFTKEFSLHTFIVVKGKYIKGIAKKYKEVLAEEIYLISEPADRLPIDENSYFEKRMNYRWIDLRDPKKSLIIKLTSYAVKYIREYLYNNNFIEIFSPKIISTASEGGAEVFELKYFDRKAYLAQSPQFYKQMAICSGFEKVFEIAPAFRAEPSFTSRHLTEFTSFDVEIGYISSHYDVMKVLEEIVKYTNKKIKENFEDEIKKYYNVDVFVPENIPKIKMEEVYEIVGKNNIKENGDITSEGEKILGDYVKKTYDNEFVFIIDWPWTARPFYHMKGEPMKNGTITTKSFDLLYKGLEISTGSQREHRYKILLEQIKEKGLNPDNFKYYLEFFKYGAPTMGGFGFGIARYIKQLLNIENVKEAVLIPRDPNRLEP</sequence>
<dbReference type="Pfam" id="PF00152">
    <property type="entry name" value="tRNA-synt_2"/>
    <property type="match status" value="1"/>
</dbReference>
<keyword evidence="5 9" id="KW-0547">Nucleotide-binding</keyword>
<organism evidence="11 12">
    <name type="scientific">Nanobsidianus stetteri</name>
    <dbReference type="NCBI Taxonomy" id="1294122"/>
    <lineage>
        <taxon>Archaea</taxon>
        <taxon>Nanobdellota</taxon>
        <taxon>Candidatus Nanoarchaeia</taxon>
        <taxon>Nanoarchaeales</taxon>
        <taxon>Nanopusillaceae</taxon>
        <taxon>Candidatus Nanobsidianus</taxon>
    </lineage>
</organism>
<dbReference type="InterPro" id="IPR004364">
    <property type="entry name" value="Aa-tRNA-synt_II"/>
</dbReference>
<feature type="binding site" evidence="9">
    <location>
        <begin position="227"/>
        <end position="229"/>
    </location>
    <ligand>
        <name>ATP</name>
        <dbReference type="ChEBI" id="CHEBI:30616"/>
    </ligand>
</feature>
<feature type="binding site" evidence="9">
    <location>
        <position position="367"/>
    </location>
    <ligand>
        <name>ATP</name>
        <dbReference type="ChEBI" id="CHEBI:30616"/>
    </ligand>
</feature>
<keyword evidence="6 9" id="KW-0067">ATP-binding</keyword>
<dbReference type="InterPro" id="IPR004523">
    <property type="entry name" value="Asp-tRNA_synthase_2"/>
</dbReference>
<dbReference type="PANTHER" id="PTHR43450">
    <property type="entry name" value="ASPARTYL-TRNA SYNTHETASE"/>
    <property type="match status" value="1"/>
</dbReference>
<dbReference type="Gene3D" id="2.40.50.140">
    <property type="entry name" value="Nucleic acid-binding proteins"/>
    <property type="match status" value="1"/>
</dbReference>
<comment type="subcellular location">
    <subcellularLocation>
        <location evidence="1 9">Cytoplasm</location>
    </subcellularLocation>
</comment>
<dbReference type="FunFam" id="3.30.930.10:FF:000038">
    <property type="entry name" value="Aspartate--tRNA ligase"/>
    <property type="match status" value="1"/>
</dbReference>
<name>A0A2T9WUZ8_NANST</name>
<feature type="binding site" evidence="9">
    <location>
        <position position="219"/>
    </location>
    <ligand>
        <name>L-aspartate</name>
        <dbReference type="ChEBI" id="CHEBI:29991"/>
    </ligand>
</feature>
<feature type="binding site" evidence="9">
    <location>
        <begin position="415"/>
        <end position="418"/>
    </location>
    <ligand>
        <name>ATP</name>
        <dbReference type="ChEBI" id="CHEBI:30616"/>
    </ligand>
</feature>
<dbReference type="Gene3D" id="3.30.930.10">
    <property type="entry name" value="Bira Bifunctional Protein, Domain 2"/>
    <property type="match status" value="1"/>
</dbReference>
<dbReference type="SUPFAM" id="SSF50249">
    <property type="entry name" value="Nucleic acid-binding proteins"/>
    <property type="match status" value="1"/>
</dbReference>
<feature type="binding site" evidence="9">
    <location>
        <position position="374"/>
    </location>
    <ligand>
        <name>L-aspartate</name>
        <dbReference type="ChEBI" id="CHEBI:29991"/>
    </ligand>
</feature>
<dbReference type="GO" id="GO:0004815">
    <property type="term" value="F:aspartate-tRNA ligase activity"/>
    <property type="evidence" value="ECO:0007669"/>
    <property type="project" value="UniProtKB-UniRule"/>
</dbReference>
<dbReference type="InterPro" id="IPR045864">
    <property type="entry name" value="aa-tRNA-synth_II/BPL/LPL"/>
</dbReference>
<dbReference type="GO" id="GO:0000287">
    <property type="term" value="F:magnesium ion binding"/>
    <property type="evidence" value="ECO:0007669"/>
    <property type="project" value="UniProtKB-UniRule"/>
</dbReference>
<dbReference type="SUPFAM" id="SSF55681">
    <property type="entry name" value="Class II aaRS and biotin synthetases"/>
    <property type="match status" value="1"/>
</dbReference>
<dbReference type="GO" id="GO:0017101">
    <property type="term" value="C:aminoacyl-tRNA synthetase multienzyme complex"/>
    <property type="evidence" value="ECO:0007669"/>
    <property type="project" value="TreeGrafter"/>
</dbReference>
<dbReference type="GO" id="GO:0006422">
    <property type="term" value="P:aspartyl-tRNA aminoacylation"/>
    <property type="evidence" value="ECO:0007669"/>
    <property type="project" value="UniProtKB-UniRule"/>
</dbReference>
<evidence type="ECO:0000256" key="1">
    <source>
        <dbReference type="ARBA" id="ARBA00004496"/>
    </source>
</evidence>
<dbReference type="HAMAP" id="MF_02075">
    <property type="entry name" value="Asp_tRNA_synth_type2"/>
    <property type="match status" value="1"/>
</dbReference>
<evidence type="ECO:0000259" key="10">
    <source>
        <dbReference type="PROSITE" id="PS50862"/>
    </source>
</evidence>
<evidence type="ECO:0000313" key="12">
    <source>
        <dbReference type="Proteomes" id="UP000245908"/>
    </source>
</evidence>
<dbReference type="GO" id="GO:0005524">
    <property type="term" value="F:ATP binding"/>
    <property type="evidence" value="ECO:0007669"/>
    <property type="project" value="UniProtKB-UniRule"/>
</dbReference>
<feature type="binding site" evidence="9">
    <location>
        <position position="367"/>
    </location>
    <ligand>
        <name>Mg(2+)</name>
        <dbReference type="ChEBI" id="CHEBI:18420"/>
        <label>3</label>
    </ligand>
</feature>
<feature type="binding site" evidence="9">
    <location>
        <position position="370"/>
    </location>
    <ligand>
        <name>Mg(2+)</name>
        <dbReference type="ChEBI" id="CHEBI:18420"/>
        <label>2</label>
    </ligand>
</feature>
<evidence type="ECO:0000256" key="9">
    <source>
        <dbReference type="HAMAP-Rule" id="MF_02075"/>
    </source>
</evidence>